<dbReference type="RefSeq" id="XP_024882459.1">
    <property type="nucleotide sequence ID" value="XM_025026691.1"/>
</dbReference>
<dbReference type="PANTHER" id="PTHR21301:SF10">
    <property type="entry name" value="REVERSE TRANSCRIPTASE DOMAIN-CONTAINING PROTEIN"/>
    <property type="match status" value="1"/>
</dbReference>
<protein>
    <submittedName>
        <fullName evidence="3">Uncharacterized protein LOC112461452</fullName>
    </submittedName>
</protein>
<dbReference type="InterPro" id="IPR043502">
    <property type="entry name" value="DNA/RNA_pol_sf"/>
</dbReference>
<evidence type="ECO:0000313" key="3">
    <source>
        <dbReference type="RefSeq" id="XP_024882459.1"/>
    </source>
</evidence>
<dbReference type="PROSITE" id="PS50878">
    <property type="entry name" value="RT_POL"/>
    <property type="match status" value="1"/>
</dbReference>
<evidence type="ECO:0000259" key="1">
    <source>
        <dbReference type="PROSITE" id="PS50878"/>
    </source>
</evidence>
<dbReference type="GO" id="GO:0071897">
    <property type="term" value="P:DNA biosynthetic process"/>
    <property type="evidence" value="ECO:0007669"/>
    <property type="project" value="UniProtKB-ARBA"/>
</dbReference>
<gene>
    <name evidence="3" type="primary">LOC112461452</name>
</gene>
<proteinExistence type="predicted"/>
<dbReference type="GeneID" id="112461452"/>
<dbReference type="SUPFAM" id="SSF56672">
    <property type="entry name" value="DNA/RNA polymerases"/>
    <property type="match status" value="1"/>
</dbReference>
<dbReference type="OrthoDB" id="7553051at2759"/>
<organism evidence="2 3">
    <name type="scientific">Temnothorax curvispinosus</name>
    <dbReference type="NCBI Taxonomy" id="300111"/>
    <lineage>
        <taxon>Eukaryota</taxon>
        <taxon>Metazoa</taxon>
        <taxon>Ecdysozoa</taxon>
        <taxon>Arthropoda</taxon>
        <taxon>Hexapoda</taxon>
        <taxon>Insecta</taxon>
        <taxon>Pterygota</taxon>
        <taxon>Neoptera</taxon>
        <taxon>Endopterygota</taxon>
        <taxon>Hymenoptera</taxon>
        <taxon>Apocrita</taxon>
        <taxon>Aculeata</taxon>
        <taxon>Formicoidea</taxon>
        <taxon>Formicidae</taxon>
        <taxon>Myrmicinae</taxon>
        <taxon>Temnothorax</taxon>
    </lineage>
</organism>
<dbReference type="AlphaFoldDB" id="A0A6J1QJ69"/>
<dbReference type="InterPro" id="IPR000477">
    <property type="entry name" value="RT_dom"/>
</dbReference>
<dbReference type="Pfam" id="PF00078">
    <property type="entry name" value="RVT_1"/>
    <property type="match status" value="1"/>
</dbReference>
<sequence length="182" mass="21044">MTSINQAVTKPKSHIKDSWSFVKIIKEFNIPLDHILVSLDVVALFTNIPTELVLTGIEKRWDAISRKTKMSLEQFLFAIKMILNSTSFSFNDEFYEQIFGSPMGSPLSPILADIVMDDLETCCLQSFDFPIDIFFRYVDDIFMCIPKSKLNDIVLAFNSYHPRLKFTYELEENNCLNFLDTT</sequence>
<name>A0A6J1QJ69_9HYME</name>
<reference evidence="3" key="1">
    <citation type="submission" date="2025-08" db="UniProtKB">
        <authorList>
            <consortium name="RefSeq"/>
        </authorList>
    </citation>
    <scope>IDENTIFICATION</scope>
    <source>
        <tissue evidence="3">Whole body</tissue>
    </source>
</reference>
<evidence type="ECO:0000313" key="2">
    <source>
        <dbReference type="Proteomes" id="UP000504618"/>
    </source>
</evidence>
<feature type="domain" description="Reverse transcriptase" evidence="1">
    <location>
        <begin position="1"/>
        <end position="182"/>
    </location>
</feature>
<keyword evidence="2" id="KW-1185">Reference proteome</keyword>
<dbReference type="PANTHER" id="PTHR21301">
    <property type="entry name" value="REVERSE TRANSCRIPTASE"/>
    <property type="match status" value="1"/>
</dbReference>
<feature type="non-terminal residue" evidence="3">
    <location>
        <position position="182"/>
    </location>
</feature>
<accession>A0A6J1QJ69</accession>
<dbReference type="Proteomes" id="UP000504618">
    <property type="component" value="Unplaced"/>
</dbReference>